<feature type="region of interest" description="Disordered" evidence="1">
    <location>
        <begin position="72"/>
        <end position="132"/>
    </location>
</feature>
<dbReference type="Proteomes" id="UP001209878">
    <property type="component" value="Unassembled WGS sequence"/>
</dbReference>
<evidence type="ECO:0000313" key="3">
    <source>
        <dbReference type="Proteomes" id="UP001209878"/>
    </source>
</evidence>
<name>A0AAD9KST2_RIDPI</name>
<dbReference type="EMBL" id="JAODUO010000648">
    <property type="protein sequence ID" value="KAK2176657.1"/>
    <property type="molecule type" value="Genomic_DNA"/>
</dbReference>
<protein>
    <submittedName>
        <fullName evidence="2">Uncharacterized protein</fullName>
    </submittedName>
</protein>
<organism evidence="2 3">
    <name type="scientific">Ridgeia piscesae</name>
    <name type="common">Tubeworm</name>
    <dbReference type="NCBI Taxonomy" id="27915"/>
    <lineage>
        <taxon>Eukaryota</taxon>
        <taxon>Metazoa</taxon>
        <taxon>Spiralia</taxon>
        <taxon>Lophotrochozoa</taxon>
        <taxon>Annelida</taxon>
        <taxon>Polychaeta</taxon>
        <taxon>Sedentaria</taxon>
        <taxon>Canalipalpata</taxon>
        <taxon>Sabellida</taxon>
        <taxon>Siboglinidae</taxon>
        <taxon>Ridgeia</taxon>
    </lineage>
</organism>
<accession>A0AAD9KST2</accession>
<gene>
    <name evidence="2" type="ORF">NP493_649g01043</name>
</gene>
<reference evidence="2" key="1">
    <citation type="journal article" date="2023" name="Mol. Biol. Evol.">
        <title>Third-Generation Sequencing Reveals the Adaptive Role of the Epigenome in Three Deep-Sea Polychaetes.</title>
        <authorList>
            <person name="Perez M."/>
            <person name="Aroh O."/>
            <person name="Sun Y."/>
            <person name="Lan Y."/>
            <person name="Juniper S.K."/>
            <person name="Young C.R."/>
            <person name="Angers B."/>
            <person name="Qian P.Y."/>
        </authorList>
    </citation>
    <scope>NUCLEOTIDE SEQUENCE</scope>
    <source>
        <strain evidence="2">R07B-5</strain>
    </source>
</reference>
<keyword evidence="3" id="KW-1185">Reference proteome</keyword>
<dbReference type="AlphaFoldDB" id="A0AAD9KST2"/>
<comment type="caution">
    <text evidence="2">The sequence shown here is derived from an EMBL/GenBank/DDBJ whole genome shotgun (WGS) entry which is preliminary data.</text>
</comment>
<evidence type="ECO:0000313" key="2">
    <source>
        <dbReference type="EMBL" id="KAK2176657.1"/>
    </source>
</evidence>
<proteinExistence type="predicted"/>
<sequence length="132" mass="14776">MKQFHHFRFHADSPGVCFVKRTADDEEVAFNILTTTTHAVPRDRPVALQPAGLDNKLYRQIRQYCQEDTRDVMCPHPSVPEGSSTASLKRCWSDSVSDTSVESVVENLRGRGRSRGCGSSHTKPKRGRGHPV</sequence>
<feature type="compositionally biased region" description="Basic residues" evidence="1">
    <location>
        <begin position="122"/>
        <end position="132"/>
    </location>
</feature>
<evidence type="ECO:0000256" key="1">
    <source>
        <dbReference type="SAM" id="MobiDB-lite"/>
    </source>
</evidence>
<feature type="compositionally biased region" description="Low complexity" evidence="1">
    <location>
        <begin position="93"/>
        <end position="106"/>
    </location>
</feature>